<protein>
    <recommendedName>
        <fullName evidence="2">Transposase</fullName>
    </recommendedName>
</protein>
<dbReference type="EMBL" id="CAADFO010000115">
    <property type="protein sequence ID" value="VFK32518.1"/>
    <property type="molecule type" value="Genomic_DNA"/>
</dbReference>
<evidence type="ECO:0008006" key="2">
    <source>
        <dbReference type="Google" id="ProtNLM"/>
    </source>
</evidence>
<organism evidence="1">
    <name type="scientific">Candidatus Kentrum sp. MB</name>
    <dbReference type="NCBI Taxonomy" id="2138164"/>
    <lineage>
        <taxon>Bacteria</taxon>
        <taxon>Pseudomonadati</taxon>
        <taxon>Pseudomonadota</taxon>
        <taxon>Gammaproteobacteria</taxon>
        <taxon>Candidatus Kentrum</taxon>
    </lineage>
</organism>
<reference evidence="1" key="1">
    <citation type="submission" date="2019-02" db="EMBL/GenBank/DDBJ databases">
        <authorList>
            <person name="Gruber-Vodicka R. H."/>
            <person name="Seah K. B. B."/>
        </authorList>
    </citation>
    <scope>NUCLEOTIDE SEQUENCE</scope>
    <source>
        <strain evidence="1">BECK_BZ197</strain>
    </source>
</reference>
<evidence type="ECO:0000313" key="1">
    <source>
        <dbReference type="EMBL" id="VFK32518.1"/>
    </source>
</evidence>
<dbReference type="AlphaFoldDB" id="A0A450XTE5"/>
<proteinExistence type="predicted"/>
<name>A0A450XTE5_9GAMM</name>
<sequence length="44" mass="4830">MHSCPHSEQERDIEMARAVLPKGLEVGLIAEISELTKAEVRALA</sequence>
<accession>A0A450XTE5</accession>
<gene>
    <name evidence="1" type="ORF">BECKMB1821G_GA0114241_11156</name>
</gene>